<dbReference type="AlphaFoldDB" id="A0A261RFD5"/>
<dbReference type="NCBIfam" id="TIGR01551">
    <property type="entry name" value="major_capsid_P2"/>
    <property type="match status" value="1"/>
</dbReference>
<comment type="caution">
    <text evidence="1">The sequence shown here is derived from an EMBL/GenBank/DDBJ whole genome shotgun (WGS) entry which is preliminary data.</text>
</comment>
<dbReference type="RefSeq" id="WP_094846049.1">
    <property type="nucleotide sequence ID" value="NZ_NEVJ01000002.1"/>
</dbReference>
<evidence type="ECO:0000313" key="2">
    <source>
        <dbReference type="Proteomes" id="UP000216857"/>
    </source>
</evidence>
<reference evidence="1" key="1">
    <citation type="submission" date="2017-05" db="EMBL/GenBank/DDBJ databases">
        <title>Complete and WGS of Bordetella genogroups.</title>
        <authorList>
            <person name="Spilker T."/>
            <person name="Lipuma J."/>
        </authorList>
    </citation>
    <scope>NUCLEOTIDE SEQUENCE</scope>
    <source>
        <strain evidence="1">AU21707</strain>
    </source>
</reference>
<dbReference type="Pfam" id="PF05125">
    <property type="entry name" value="Phage_cap_P2"/>
    <property type="match status" value="1"/>
</dbReference>
<sequence length="343" mass="38210">MRNTTRKLYNAYLSQVAALNGVENATQSFSVEPSVQQTMETKIQESSSFLQRINMPLVQDQKGEKIGLGVSGPAASRTNTDAKDRQTRDLTAMDSNGYECVQTNFDTHIKYAQLDQWARFPDFQIRVRNNIIQRQALDRIMIGFNGVSVAADTDIGTNPLLQDVNKGWLQKLRERAAERVLNAGAGGGTVKIGKGGDYRDIDAAVYDLRMLLEPWYQDDTQLVAIVGRGLMHDKYFPLINQSGDAATEKLAADIIVSQKRIGGLPAVTVPFMPEGRVLITRLDNLSIYIQEGARRRYVKEKPERNRVEFYESSNDDYVMEDYGCAALLENVELVTDEDAGGGA</sequence>
<gene>
    <name evidence="1" type="ORF">CAL26_05995</name>
</gene>
<dbReference type="InterPro" id="IPR006441">
    <property type="entry name" value="Phage_P2_GpN"/>
</dbReference>
<proteinExistence type="predicted"/>
<dbReference type="EMBL" id="NEVJ01000002">
    <property type="protein sequence ID" value="OZI23033.1"/>
    <property type="molecule type" value="Genomic_DNA"/>
</dbReference>
<dbReference type="OrthoDB" id="5464529at2"/>
<organism evidence="1 2">
    <name type="scientific">Bordetella genomosp. 9</name>
    <dbReference type="NCBI Taxonomy" id="1416803"/>
    <lineage>
        <taxon>Bacteria</taxon>
        <taxon>Pseudomonadati</taxon>
        <taxon>Pseudomonadota</taxon>
        <taxon>Betaproteobacteria</taxon>
        <taxon>Burkholderiales</taxon>
        <taxon>Alcaligenaceae</taxon>
        <taxon>Bordetella</taxon>
    </lineage>
</organism>
<name>A0A261RFD5_9BORD</name>
<dbReference type="Proteomes" id="UP000216857">
    <property type="component" value="Unassembled WGS sequence"/>
</dbReference>
<evidence type="ECO:0000313" key="1">
    <source>
        <dbReference type="EMBL" id="OZI23033.1"/>
    </source>
</evidence>
<keyword evidence="2" id="KW-1185">Reference proteome</keyword>
<accession>A0A261RFD5</accession>
<protein>
    <submittedName>
        <fullName evidence="1">Phage major capsid protein, P2 family</fullName>
    </submittedName>
</protein>